<comment type="similarity">
    <text evidence="2">Belongs to the UPF0014 family.</text>
</comment>
<dbReference type="PANTHER" id="PTHR30028">
    <property type="entry name" value="UPF0014 INNER MEMBRANE PROTEIN YBBM-RELATED"/>
    <property type="match status" value="1"/>
</dbReference>
<keyword evidence="4 6" id="KW-1133">Transmembrane helix</keyword>
<evidence type="ECO:0000256" key="2">
    <source>
        <dbReference type="ARBA" id="ARBA00005268"/>
    </source>
</evidence>
<dbReference type="AlphaFoldDB" id="A0A068RPX4"/>
<keyword evidence="8" id="KW-1185">Reference proteome</keyword>
<dbReference type="VEuPathDB" id="FungiDB:LCOR_03344.1"/>
<dbReference type="Pfam" id="PF03649">
    <property type="entry name" value="UPF0014"/>
    <property type="match status" value="1"/>
</dbReference>
<protein>
    <submittedName>
        <fullName evidence="7">Upf0014-domain-containing protein</fullName>
    </submittedName>
</protein>
<name>A0A068RPX4_9FUNG</name>
<feature type="transmembrane region" description="Helical" evidence="6">
    <location>
        <begin position="231"/>
        <end position="255"/>
    </location>
</feature>
<gene>
    <name evidence="7" type="ORF">LCOR_03344.1</name>
</gene>
<dbReference type="InterPro" id="IPR005226">
    <property type="entry name" value="UPF0014_fam"/>
</dbReference>
<reference evidence="7" key="1">
    <citation type="submission" date="2013-08" db="EMBL/GenBank/DDBJ databases">
        <title>Gene expansion shapes genome architecture in the human pathogen Lichtheimia corymbifera: an evolutionary genomics analysis in the ancient terrestrial Mucorales (Mucoromycotina).</title>
        <authorList>
            <person name="Schwartze V.U."/>
            <person name="Winter S."/>
            <person name="Shelest E."/>
            <person name="Marcet-Houben M."/>
            <person name="Horn F."/>
            <person name="Wehner S."/>
            <person name="Hoffmann K."/>
            <person name="Riege K."/>
            <person name="Sammeth M."/>
            <person name="Nowrousian M."/>
            <person name="Valiante V."/>
            <person name="Linde J."/>
            <person name="Jacobsen I.D."/>
            <person name="Marz M."/>
            <person name="Brakhage A.A."/>
            <person name="Gabaldon T."/>
            <person name="Bocker S."/>
            <person name="Voigt K."/>
        </authorList>
    </citation>
    <scope>NUCLEOTIDE SEQUENCE [LARGE SCALE GENOMIC DNA]</scope>
    <source>
        <strain evidence="7">FSU 9682</strain>
    </source>
</reference>
<feature type="transmembrane region" description="Helical" evidence="6">
    <location>
        <begin position="190"/>
        <end position="211"/>
    </location>
</feature>
<feature type="transmembrane region" description="Helical" evidence="6">
    <location>
        <begin position="133"/>
        <end position="152"/>
    </location>
</feature>
<proteinExistence type="inferred from homology"/>
<comment type="caution">
    <text evidence="7">The sequence shown here is derived from an EMBL/GenBank/DDBJ whole genome shotgun (WGS) entry which is preliminary data.</text>
</comment>
<dbReference type="Proteomes" id="UP000027586">
    <property type="component" value="Unassembled WGS sequence"/>
</dbReference>
<evidence type="ECO:0000256" key="6">
    <source>
        <dbReference type="SAM" id="Phobius"/>
    </source>
</evidence>
<evidence type="ECO:0000256" key="5">
    <source>
        <dbReference type="ARBA" id="ARBA00023136"/>
    </source>
</evidence>
<feature type="transmembrane region" description="Helical" evidence="6">
    <location>
        <begin position="12"/>
        <end position="32"/>
    </location>
</feature>
<keyword evidence="5 6" id="KW-0472">Membrane</keyword>
<evidence type="ECO:0000256" key="4">
    <source>
        <dbReference type="ARBA" id="ARBA00022989"/>
    </source>
</evidence>
<feature type="transmembrane region" description="Helical" evidence="6">
    <location>
        <begin position="39"/>
        <end position="59"/>
    </location>
</feature>
<dbReference type="OrthoDB" id="432685at2759"/>
<sequence length="315" mass="35080">MDKDLSQQPVLAWWHVLESSAFVLIAAAISLAMGLRLELSLIISGVRCVIQLTLMGYVLDAVLGSNNAGLVALMSLVLLLLGAYEITFNRTRKTFRGLFLRMFVILVVSNASIALLGSAFALQEQPFWSPPKFIPIVGMLLGNSMGSIAMATEQCLDNISDHANVLETRLSFGATRYEAAKPFAIETIRVSMLPILMQLSVMGMINIPGMMTGQLMAGTPMMDAVIYQQCIMFMVAASSALSVVFAVMMCMHVVIDKHHSLQLDRIRDNKPIIRKEFFIRVVQAVGKLGERVYNLSCRRRYHDHKDVKYEEVEMQ</sequence>
<evidence type="ECO:0000256" key="3">
    <source>
        <dbReference type="ARBA" id="ARBA00022692"/>
    </source>
</evidence>
<feature type="transmembrane region" description="Helical" evidence="6">
    <location>
        <begin position="65"/>
        <end position="86"/>
    </location>
</feature>
<dbReference type="PANTHER" id="PTHR30028:SF0">
    <property type="entry name" value="PROTEIN ALUMINUM SENSITIVE 3"/>
    <property type="match status" value="1"/>
</dbReference>
<keyword evidence="3 6" id="KW-0812">Transmembrane</keyword>
<evidence type="ECO:0000313" key="7">
    <source>
        <dbReference type="EMBL" id="CDH51785.1"/>
    </source>
</evidence>
<feature type="transmembrane region" description="Helical" evidence="6">
    <location>
        <begin position="98"/>
        <end position="121"/>
    </location>
</feature>
<comment type="subcellular location">
    <subcellularLocation>
        <location evidence="1">Membrane</location>
        <topology evidence="1">Multi-pass membrane protein</topology>
    </subcellularLocation>
</comment>
<evidence type="ECO:0000313" key="8">
    <source>
        <dbReference type="Proteomes" id="UP000027586"/>
    </source>
</evidence>
<dbReference type="EMBL" id="CBTN010000011">
    <property type="protein sequence ID" value="CDH51785.1"/>
    <property type="molecule type" value="Genomic_DNA"/>
</dbReference>
<evidence type="ECO:0000256" key="1">
    <source>
        <dbReference type="ARBA" id="ARBA00004141"/>
    </source>
</evidence>
<accession>A0A068RPX4</accession>
<dbReference type="GO" id="GO:0005886">
    <property type="term" value="C:plasma membrane"/>
    <property type="evidence" value="ECO:0007669"/>
    <property type="project" value="TreeGrafter"/>
</dbReference>
<organism evidence="7 8">
    <name type="scientific">Lichtheimia corymbifera JMRC:FSU:9682</name>
    <dbReference type="NCBI Taxonomy" id="1263082"/>
    <lineage>
        <taxon>Eukaryota</taxon>
        <taxon>Fungi</taxon>
        <taxon>Fungi incertae sedis</taxon>
        <taxon>Mucoromycota</taxon>
        <taxon>Mucoromycotina</taxon>
        <taxon>Mucoromycetes</taxon>
        <taxon>Mucorales</taxon>
        <taxon>Lichtheimiaceae</taxon>
        <taxon>Lichtheimia</taxon>
    </lineage>
</organism>